<evidence type="ECO:0000256" key="5">
    <source>
        <dbReference type="ARBA" id="ARBA00022691"/>
    </source>
</evidence>
<dbReference type="OrthoDB" id="10262062at2759"/>
<evidence type="ECO:0000313" key="8">
    <source>
        <dbReference type="EMBL" id="KAJ7311886.1"/>
    </source>
</evidence>
<dbReference type="Proteomes" id="UP001142489">
    <property type="component" value="Unassembled WGS sequence"/>
</dbReference>
<dbReference type="PANTHER" id="PTHR20426">
    <property type="entry name" value="RIBOSOME BIOGENESIS PROTEIN TSR3 HOMOLOG"/>
    <property type="match status" value="1"/>
</dbReference>
<organism evidence="8 9">
    <name type="scientific">Phrynocephalus forsythii</name>
    <dbReference type="NCBI Taxonomy" id="171643"/>
    <lineage>
        <taxon>Eukaryota</taxon>
        <taxon>Metazoa</taxon>
        <taxon>Chordata</taxon>
        <taxon>Craniata</taxon>
        <taxon>Vertebrata</taxon>
        <taxon>Euteleostomi</taxon>
        <taxon>Lepidosauria</taxon>
        <taxon>Squamata</taxon>
        <taxon>Bifurcata</taxon>
        <taxon>Unidentata</taxon>
        <taxon>Episquamata</taxon>
        <taxon>Toxicofera</taxon>
        <taxon>Iguania</taxon>
        <taxon>Acrodonta</taxon>
        <taxon>Agamidae</taxon>
        <taxon>Agaminae</taxon>
        <taxon>Phrynocephalus</taxon>
    </lineage>
</organism>
<dbReference type="InterPro" id="IPR022968">
    <property type="entry name" value="Tsr3-like"/>
</dbReference>
<dbReference type="GO" id="GO:0030490">
    <property type="term" value="P:maturation of SSU-rRNA"/>
    <property type="evidence" value="ECO:0007669"/>
    <property type="project" value="TreeGrafter"/>
</dbReference>
<evidence type="ECO:0000256" key="3">
    <source>
        <dbReference type="ARBA" id="ARBA00022552"/>
    </source>
</evidence>
<gene>
    <name evidence="8" type="ORF">JRQ81_006203</name>
</gene>
<evidence type="ECO:0000256" key="1">
    <source>
        <dbReference type="ARBA" id="ARBA00022490"/>
    </source>
</evidence>
<feature type="region of interest" description="Disordered" evidence="6">
    <location>
        <begin position="123"/>
        <end position="189"/>
    </location>
</feature>
<evidence type="ECO:0000256" key="4">
    <source>
        <dbReference type="ARBA" id="ARBA00022679"/>
    </source>
</evidence>
<feature type="compositionally biased region" description="Acidic residues" evidence="6">
    <location>
        <begin position="153"/>
        <end position="162"/>
    </location>
</feature>
<comment type="caution">
    <text evidence="8">The sequence shown here is derived from an EMBL/GenBank/DDBJ whole genome shotgun (WGS) entry which is preliminary data.</text>
</comment>
<accession>A0A9Q0XGB6</accession>
<keyword evidence="5" id="KW-0949">S-adenosyl-L-methionine</keyword>
<keyword evidence="9" id="KW-1185">Reference proteome</keyword>
<feature type="compositionally biased region" description="Acidic residues" evidence="6">
    <location>
        <begin position="123"/>
        <end position="132"/>
    </location>
</feature>
<name>A0A9Q0XGB6_9SAUR</name>
<dbReference type="Pfam" id="PF04034">
    <property type="entry name" value="Ribo_biogen_C"/>
    <property type="match status" value="1"/>
</dbReference>
<proteinExistence type="predicted"/>
<reference evidence="8" key="1">
    <citation type="journal article" date="2023" name="DNA Res.">
        <title>Chromosome-level genome assembly of Phrynocephalus forsythii using third-generation DNA sequencing and Hi-C analysis.</title>
        <authorList>
            <person name="Qi Y."/>
            <person name="Zhao W."/>
            <person name="Zhao Y."/>
            <person name="Niu C."/>
            <person name="Cao S."/>
            <person name="Zhang Y."/>
        </authorList>
    </citation>
    <scope>NUCLEOTIDE SEQUENCE</scope>
    <source>
        <tissue evidence="8">Muscle</tissue>
    </source>
</reference>
<evidence type="ECO:0000256" key="6">
    <source>
        <dbReference type="SAM" id="MobiDB-lite"/>
    </source>
</evidence>
<dbReference type="AlphaFoldDB" id="A0A9Q0XGB6"/>
<keyword evidence="2" id="KW-0690">Ribosome biogenesis</keyword>
<keyword evidence="4" id="KW-0808">Transferase</keyword>
<dbReference type="EMBL" id="JAPFRF010000013">
    <property type="protein sequence ID" value="KAJ7311886.1"/>
    <property type="molecule type" value="Genomic_DNA"/>
</dbReference>
<dbReference type="GO" id="GO:0106388">
    <property type="term" value="F:rRNA small subunit aminocarboxypropyltransferase activity"/>
    <property type="evidence" value="ECO:0007669"/>
    <property type="project" value="InterPro"/>
</dbReference>
<evidence type="ECO:0000313" key="9">
    <source>
        <dbReference type="Proteomes" id="UP001142489"/>
    </source>
</evidence>
<feature type="domain" description="16S/18S rRNA aminocarboxypropyltransferase Tsr3 C-terminal" evidence="7">
    <location>
        <begin position="17"/>
        <end position="117"/>
    </location>
</feature>
<sequence>MAVSPGDGPGRAWRRSTDCWWARLAETPWGQAKGSHPRLLPFLVAANPVNYGRPWRLSCAEACAAALCILGFSDLATVLLNKFKWGKEFLDLNRDLLEKYAACNSEEDVLRIEREFLAQAQEEEKDQIDPFDVDSGRTFFNPNRPNRVKTAVEEDESSDEETSGSGNESCSCSSSGSEDLNATPSELVV</sequence>
<keyword evidence="3" id="KW-0698">rRNA processing</keyword>
<dbReference type="PANTHER" id="PTHR20426:SF0">
    <property type="entry name" value="18S RRNA AMINOCARBOXYPROPYLTRANSFERASE"/>
    <property type="match status" value="1"/>
</dbReference>
<evidence type="ECO:0000256" key="2">
    <source>
        <dbReference type="ARBA" id="ARBA00022517"/>
    </source>
</evidence>
<evidence type="ECO:0000259" key="7">
    <source>
        <dbReference type="Pfam" id="PF04034"/>
    </source>
</evidence>
<protein>
    <recommendedName>
        <fullName evidence="7">16S/18S rRNA aminocarboxypropyltransferase Tsr3 C-terminal domain-containing protein</fullName>
    </recommendedName>
</protein>
<dbReference type="InterPro" id="IPR007177">
    <property type="entry name" value="Tsr3_C"/>
</dbReference>
<keyword evidence="1" id="KW-0963">Cytoplasm</keyword>
<feature type="compositionally biased region" description="Low complexity" evidence="6">
    <location>
        <begin position="163"/>
        <end position="178"/>
    </location>
</feature>
<feature type="compositionally biased region" description="Polar residues" evidence="6">
    <location>
        <begin position="180"/>
        <end position="189"/>
    </location>
</feature>